<keyword evidence="13" id="KW-1185">Reference proteome</keyword>
<dbReference type="GO" id="GO:0000981">
    <property type="term" value="F:DNA-binding transcription factor activity, RNA polymerase II-specific"/>
    <property type="evidence" value="ECO:0007669"/>
    <property type="project" value="TreeGrafter"/>
</dbReference>
<evidence type="ECO:0000259" key="11">
    <source>
        <dbReference type="PROSITE" id="PS50157"/>
    </source>
</evidence>
<dbReference type="FunFam" id="3.30.160.60:FF:000395">
    <property type="entry name" value="zinc finger protein 513"/>
    <property type="match status" value="1"/>
</dbReference>
<evidence type="ECO:0000256" key="3">
    <source>
        <dbReference type="ARBA" id="ARBA00022737"/>
    </source>
</evidence>
<dbReference type="EMBL" id="UZAN01048292">
    <property type="protein sequence ID" value="VDP86312.1"/>
    <property type="molecule type" value="Genomic_DNA"/>
</dbReference>
<keyword evidence="4 9" id="KW-0863">Zinc-finger</keyword>
<reference evidence="12 13" key="2">
    <citation type="submission" date="2018-11" db="EMBL/GenBank/DDBJ databases">
        <authorList>
            <consortium name="Pathogen Informatics"/>
        </authorList>
    </citation>
    <scope>NUCLEOTIDE SEQUENCE [LARGE SCALE GENOMIC DNA]</scope>
    <source>
        <strain evidence="12 13">Egypt</strain>
    </source>
</reference>
<sequence length="605" mass="66706">MRVESTRYCDLREGLLCCYDSLRVVLHYARCRSEVTDVLLPETDCIRESVLKVRSIPTPLQSAFNQLDSITREPLSFSTCSGLSQALGMQMRENTRCTAIPISHVSNPASPNTEPTDLTITQPRLDDTKEDSANSSNSSIAIGMNSDDADVVNHKEAHSPQTLTTISSSILGAVSPTETAMMNIHFRSNYKVCQNLTASERMAAVVAAAAALNRQLWVEKSKITNENPIASCTNSVKVVDSFSRFAAQNTAACPYDLTVNKRSDKQSQGNVSSVTVYMDQSIDNGSNTVTVGSNTGTNSNHYVEANSSLQMGIGPSMHFFPSHEALSIFRPTLQSRVDSGSENDILIANGSSVENLPLQLTPTARDSSDGTDSIKADVNNEINSGQNDTSPTSFSGSPIEVNQPVVTAGSSYGSRTKSILSTGEHVCPHCSRKFTRSDMLVRHKHVHTGDRPFVCEVCDQKFSRSDHLSTHRRTHTGQRPYSCEQCTYSACRRDMITRHMRVHQRQSRQGHLKYRRTLNNGDLADQSSSKLTLLMHRDKSIFPRGMTRVGRSRRLRTSQSIQSTETDQIVPDTVTARLMTFVQCPNTVCPSAQETSEETRQHTPI</sequence>
<dbReference type="Pfam" id="PF00096">
    <property type="entry name" value="zf-C2H2"/>
    <property type="match status" value="2"/>
</dbReference>
<organism evidence="14">
    <name type="scientific">Echinostoma caproni</name>
    <dbReference type="NCBI Taxonomy" id="27848"/>
    <lineage>
        <taxon>Eukaryota</taxon>
        <taxon>Metazoa</taxon>
        <taxon>Spiralia</taxon>
        <taxon>Lophotrochozoa</taxon>
        <taxon>Platyhelminthes</taxon>
        <taxon>Trematoda</taxon>
        <taxon>Digenea</taxon>
        <taxon>Plagiorchiida</taxon>
        <taxon>Echinostomata</taxon>
        <taxon>Echinostomatoidea</taxon>
        <taxon>Echinostomatidae</taxon>
        <taxon>Echinostoma</taxon>
    </lineage>
</organism>
<keyword evidence="5" id="KW-0862">Zinc</keyword>
<dbReference type="GO" id="GO:0000977">
    <property type="term" value="F:RNA polymerase II transcription regulatory region sequence-specific DNA binding"/>
    <property type="evidence" value="ECO:0007669"/>
    <property type="project" value="TreeGrafter"/>
</dbReference>
<feature type="compositionally biased region" description="Polar residues" evidence="10">
    <location>
        <begin position="380"/>
        <end position="396"/>
    </location>
</feature>
<evidence type="ECO:0000256" key="5">
    <source>
        <dbReference type="ARBA" id="ARBA00022833"/>
    </source>
</evidence>
<dbReference type="SMART" id="SM00355">
    <property type="entry name" value="ZnF_C2H2"/>
    <property type="match status" value="3"/>
</dbReference>
<dbReference type="PROSITE" id="PS00028">
    <property type="entry name" value="ZINC_FINGER_C2H2_1"/>
    <property type="match status" value="2"/>
</dbReference>
<dbReference type="WBParaSite" id="ECPE_0001002501-mRNA-1">
    <property type="protein sequence ID" value="ECPE_0001002501-mRNA-1"/>
    <property type="gene ID" value="ECPE_0001002501"/>
</dbReference>
<dbReference type="Proteomes" id="UP000272942">
    <property type="component" value="Unassembled WGS sequence"/>
</dbReference>
<evidence type="ECO:0000313" key="13">
    <source>
        <dbReference type="Proteomes" id="UP000272942"/>
    </source>
</evidence>
<keyword evidence="6" id="KW-0805">Transcription regulation</keyword>
<keyword evidence="3" id="KW-0677">Repeat</keyword>
<dbReference type="GO" id="GO:0008270">
    <property type="term" value="F:zinc ion binding"/>
    <property type="evidence" value="ECO:0007669"/>
    <property type="project" value="UniProtKB-KW"/>
</dbReference>
<evidence type="ECO:0000256" key="6">
    <source>
        <dbReference type="ARBA" id="ARBA00023015"/>
    </source>
</evidence>
<dbReference type="PROSITE" id="PS50157">
    <property type="entry name" value="ZINC_FINGER_C2H2_2"/>
    <property type="match status" value="3"/>
</dbReference>
<dbReference type="FunFam" id="3.30.160.60:FF:000032">
    <property type="entry name" value="Krueppel-like factor 4"/>
    <property type="match status" value="1"/>
</dbReference>
<dbReference type="PANTHER" id="PTHR24381">
    <property type="entry name" value="ZINC FINGER PROTEIN"/>
    <property type="match status" value="1"/>
</dbReference>
<evidence type="ECO:0000256" key="10">
    <source>
        <dbReference type="SAM" id="MobiDB-lite"/>
    </source>
</evidence>
<feature type="domain" description="C2H2-type" evidence="11">
    <location>
        <begin position="481"/>
        <end position="508"/>
    </location>
</feature>
<dbReference type="SUPFAM" id="SSF57667">
    <property type="entry name" value="beta-beta-alpha zinc fingers"/>
    <property type="match status" value="2"/>
</dbReference>
<dbReference type="PANTHER" id="PTHR24381:SF445">
    <property type="entry name" value="GASTRULA ZINC FINGER PROTEIN XLCGF28.1-LIKE-RELATED"/>
    <property type="match status" value="1"/>
</dbReference>
<evidence type="ECO:0000256" key="9">
    <source>
        <dbReference type="PROSITE-ProRule" id="PRU00042"/>
    </source>
</evidence>
<dbReference type="InterPro" id="IPR036236">
    <property type="entry name" value="Znf_C2H2_sf"/>
</dbReference>
<name>A0A183ASQ8_9TREM</name>
<dbReference type="AlphaFoldDB" id="A0A183ASQ8"/>
<dbReference type="GO" id="GO:0005634">
    <property type="term" value="C:nucleus"/>
    <property type="evidence" value="ECO:0007669"/>
    <property type="project" value="UniProtKB-SubCell"/>
</dbReference>
<dbReference type="OrthoDB" id="10018191at2759"/>
<keyword evidence="2" id="KW-0479">Metal-binding</keyword>
<evidence type="ECO:0000256" key="7">
    <source>
        <dbReference type="ARBA" id="ARBA00023163"/>
    </source>
</evidence>
<feature type="compositionally biased region" description="Basic and acidic residues" evidence="10">
    <location>
        <begin position="366"/>
        <end position="375"/>
    </location>
</feature>
<evidence type="ECO:0000256" key="8">
    <source>
        <dbReference type="ARBA" id="ARBA00023242"/>
    </source>
</evidence>
<gene>
    <name evidence="12" type="ORF">ECPE_LOCUS9993</name>
</gene>
<keyword evidence="7" id="KW-0804">Transcription</keyword>
<reference evidence="14" key="1">
    <citation type="submission" date="2016-06" db="UniProtKB">
        <authorList>
            <consortium name="WormBaseParasite"/>
        </authorList>
    </citation>
    <scope>IDENTIFICATION</scope>
</reference>
<evidence type="ECO:0000256" key="1">
    <source>
        <dbReference type="ARBA" id="ARBA00004123"/>
    </source>
</evidence>
<evidence type="ECO:0000313" key="12">
    <source>
        <dbReference type="EMBL" id="VDP86312.1"/>
    </source>
</evidence>
<feature type="region of interest" description="Disordered" evidence="10">
    <location>
        <begin position="358"/>
        <end position="400"/>
    </location>
</feature>
<feature type="domain" description="C2H2-type" evidence="11">
    <location>
        <begin position="425"/>
        <end position="452"/>
    </location>
</feature>
<dbReference type="Gene3D" id="3.30.160.60">
    <property type="entry name" value="Classic Zinc Finger"/>
    <property type="match status" value="3"/>
</dbReference>
<evidence type="ECO:0000313" key="14">
    <source>
        <dbReference type="WBParaSite" id="ECPE_0001002501-mRNA-1"/>
    </source>
</evidence>
<feature type="domain" description="C2H2-type" evidence="11">
    <location>
        <begin position="453"/>
        <end position="480"/>
    </location>
</feature>
<protein>
    <submittedName>
        <fullName evidence="14">Protein krueppel</fullName>
    </submittedName>
</protein>
<evidence type="ECO:0000256" key="2">
    <source>
        <dbReference type="ARBA" id="ARBA00022723"/>
    </source>
</evidence>
<dbReference type="InterPro" id="IPR013087">
    <property type="entry name" value="Znf_C2H2_type"/>
</dbReference>
<evidence type="ECO:0000256" key="4">
    <source>
        <dbReference type="ARBA" id="ARBA00022771"/>
    </source>
</evidence>
<keyword evidence="8" id="KW-0539">Nucleus</keyword>
<comment type="subcellular location">
    <subcellularLocation>
        <location evidence="1">Nucleus</location>
    </subcellularLocation>
</comment>
<proteinExistence type="predicted"/>
<accession>A0A183ASQ8</accession>